<evidence type="ECO:0000313" key="3">
    <source>
        <dbReference type="Proteomes" id="UP001064489"/>
    </source>
</evidence>
<reference evidence="2" key="2">
    <citation type="submission" date="2023-02" db="EMBL/GenBank/DDBJ databases">
        <authorList>
            <person name="Swenson N.G."/>
            <person name="Wegrzyn J.L."/>
            <person name="Mcevoy S.L."/>
        </authorList>
    </citation>
    <scope>NUCLEOTIDE SEQUENCE</scope>
    <source>
        <strain evidence="2">91603</strain>
        <tissue evidence="2">Leaf</tissue>
    </source>
</reference>
<feature type="compositionally biased region" description="Basic and acidic residues" evidence="1">
    <location>
        <begin position="29"/>
        <end position="42"/>
    </location>
</feature>
<keyword evidence="3" id="KW-1185">Reference proteome</keyword>
<evidence type="ECO:0000313" key="2">
    <source>
        <dbReference type="EMBL" id="KAI9192402.1"/>
    </source>
</evidence>
<name>A0AAD5JBL6_ACENE</name>
<dbReference type="AlphaFoldDB" id="A0AAD5JBL6"/>
<accession>A0AAD5JBL6</accession>
<proteinExistence type="predicted"/>
<evidence type="ECO:0000256" key="1">
    <source>
        <dbReference type="SAM" id="MobiDB-lite"/>
    </source>
</evidence>
<protein>
    <submittedName>
        <fullName evidence="2">Uncharacterized protein</fullName>
    </submittedName>
</protein>
<dbReference type="EMBL" id="JAJSOW010000004">
    <property type="protein sequence ID" value="KAI9192402.1"/>
    <property type="molecule type" value="Genomic_DNA"/>
</dbReference>
<sequence length="100" mass="10602">MEAEARVEGLKKSKQVNKPIGNVKKQGHAQKDGFKGGSKKSECGLANCDGDGDYVKGHKLGNGVSNAVNGKLSLSMSSRGDSSNKEEKGEPSFMMKAMQQ</sequence>
<comment type="caution">
    <text evidence="2">The sequence shown here is derived from an EMBL/GenBank/DDBJ whole genome shotgun (WGS) entry which is preliminary data.</text>
</comment>
<dbReference type="Proteomes" id="UP001064489">
    <property type="component" value="Chromosome 6"/>
</dbReference>
<organism evidence="2 3">
    <name type="scientific">Acer negundo</name>
    <name type="common">Box elder</name>
    <dbReference type="NCBI Taxonomy" id="4023"/>
    <lineage>
        <taxon>Eukaryota</taxon>
        <taxon>Viridiplantae</taxon>
        <taxon>Streptophyta</taxon>
        <taxon>Embryophyta</taxon>
        <taxon>Tracheophyta</taxon>
        <taxon>Spermatophyta</taxon>
        <taxon>Magnoliopsida</taxon>
        <taxon>eudicotyledons</taxon>
        <taxon>Gunneridae</taxon>
        <taxon>Pentapetalae</taxon>
        <taxon>rosids</taxon>
        <taxon>malvids</taxon>
        <taxon>Sapindales</taxon>
        <taxon>Sapindaceae</taxon>
        <taxon>Hippocastanoideae</taxon>
        <taxon>Acereae</taxon>
        <taxon>Acer</taxon>
    </lineage>
</organism>
<feature type="region of interest" description="Disordered" evidence="1">
    <location>
        <begin position="1"/>
        <end position="42"/>
    </location>
</feature>
<feature type="region of interest" description="Disordered" evidence="1">
    <location>
        <begin position="65"/>
        <end position="100"/>
    </location>
</feature>
<feature type="compositionally biased region" description="Basic and acidic residues" evidence="1">
    <location>
        <begin position="1"/>
        <end position="11"/>
    </location>
</feature>
<reference evidence="2" key="1">
    <citation type="journal article" date="2022" name="Plant J.">
        <title>Strategies of tolerance reflected in two North American maple genomes.</title>
        <authorList>
            <person name="McEvoy S.L."/>
            <person name="Sezen U.U."/>
            <person name="Trouern-Trend A."/>
            <person name="McMahon S.M."/>
            <person name="Schaberg P.G."/>
            <person name="Yang J."/>
            <person name="Wegrzyn J.L."/>
            <person name="Swenson N.G."/>
        </authorList>
    </citation>
    <scope>NUCLEOTIDE SEQUENCE</scope>
    <source>
        <strain evidence="2">91603</strain>
    </source>
</reference>
<gene>
    <name evidence="2" type="ORF">LWI28_022369</name>
</gene>